<name>A0ACC4CUQ1_POPAL</name>
<evidence type="ECO:0000313" key="2">
    <source>
        <dbReference type="Proteomes" id="UP000309997"/>
    </source>
</evidence>
<proteinExistence type="predicted"/>
<evidence type="ECO:0000313" key="1">
    <source>
        <dbReference type="EMBL" id="KAL3609023.1"/>
    </source>
</evidence>
<dbReference type="EMBL" id="RCHU02000001">
    <property type="protein sequence ID" value="KAL3609023.1"/>
    <property type="molecule type" value="Genomic_DNA"/>
</dbReference>
<gene>
    <name evidence="1" type="ORF">D5086_000043</name>
</gene>
<comment type="caution">
    <text evidence="1">The sequence shown here is derived from an EMBL/GenBank/DDBJ whole genome shotgun (WGS) entry which is preliminary data.</text>
</comment>
<sequence length="132" mass="14594">MPKDLFFFLFLHRREEGFWFPPSIVLQSLKIIAPNIASPSTQPTCYSSGRDELLIGFNVAAAFSLASVNRIFCAKEFVQDSSLRRWGIAQASALKSRFSLLVFANKRIPRAALECIAAAKASTDESVFSGES</sequence>
<reference evidence="1 2" key="1">
    <citation type="journal article" date="2024" name="Plant Biotechnol. J.">
        <title>Genome and CRISPR/Cas9 system of a widespread forest tree (Populus alba) in the world.</title>
        <authorList>
            <person name="Liu Y.J."/>
            <person name="Jiang P.F."/>
            <person name="Han X.M."/>
            <person name="Li X.Y."/>
            <person name="Wang H.M."/>
            <person name="Wang Y.J."/>
            <person name="Wang X.X."/>
            <person name="Zeng Q.Y."/>
        </authorList>
    </citation>
    <scope>NUCLEOTIDE SEQUENCE [LARGE SCALE GENOMIC DNA]</scope>
    <source>
        <strain evidence="2">cv. PAL-ZL1</strain>
    </source>
</reference>
<keyword evidence="2" id="KW-1185">Reference proteome</keyword>
<organism evidence="1 2">
    <name type="scientific">Populus alba</name>
    <name type="common">White poplar</name>
    <dbReference type="NCBI Taxonomy" id="43335"/>
    <lineage>
        <taxon>Eukaryota</taxon>
        <taxon>Viridiplantae</taxon>
        <taxon>Streptophyta</taxon>
        <taxon>Embryophyta</taxon>
        <taxon>Tracheophyta</taxon>
        <taxon>Spermatophyta</taxon>
        <taxon>Magnoliopsida</taxon>
        <taxon>eudicotyledons</taxon>
        <taxon>Gunneridae</taxon>
        <taxon>Pentapetalae</taxon>
        <taxon>rosids</taxon>
        <taxon>fabids</taxon>
        <taxon>Malpighiales</taxon>
        <taxon>Salicaceae</taxon>
        <taxon>Saliceae</taxon>
        <taxon>Populus</taxon>
    </lineage>
</organism>
<dbReference type="Proteomes" id="UP000309997">
    <property type="component" value="Unassembled WGS sequence"/>
</dbReference>
<accession>A0ACC4CUQ1</accession>
<protein>
    <submittedName>
        <fullName evidence="1">Uncharacterized protein</fullName>
    </submittedName>
</protein>